<keyword evidence="3" id="KW-1185">Reference proteome</keyword>
<evidence type="ECO:0000313" key="2">
    <source>
        <dbReference type="EMBL" id="MET3596751.1"/>
    </source>
</evidence>
<evidence type="ECO:0000313" key="3">
    <source>
        <dbReference type="Proteomes" id="UP001549036"/>
    </source>
</evidence>
<proteinExistence type="predicted"/>
<feature type="compositionally biased region" description="Basic and acidic residues" evidence="1">
    <location>
        <begin position="20"/>
        <end position="30"/>
    </location>
</feature>
<protein>
    <submittedName>
        <fullName evidence="2">Uncharacterized protein</fullName>
    </submittedName>
</protein>
<evidence type="ECO:0000256" key="1">
    <source>
        <dbReference type="SAM" id="MobiDB-lite"/>
    </source>
</evidence>
<comment type="caution">
    <text evidence="2">The sequence shown here is derived from an EMBL/GenBank/DDBJ whole genome shotgun (WGS) entry which is preliminary data.</text>
</comment>
<sequence length="117" mass="12328">MASISKKVPRVSGPTASSFDDTRAVGRDEFASGGDVEAEAQRVRPRQAALDQRAHEPVRRLRDAAATARDRPAFGTKGSTSEPFQRTMSFVAAADFAMLAEGCAGPMQGAADEDSGL</sequence>
<name>A0ABV2I1K7_9HYPH</name>
<gene>
    <name evidence="2" type="ORF">ABID26_006173</name>
</gene>
<feature type="region of interest" description="Disordered" evidence="1">
    <location>
        <begin position="1"/>
        <end position="82"/>
    </location>
</feature>
<dbReference type="EMBL" id="JBEPLM010000017">
    <property type="protein sequence ID" value="MET3596751.1"/>
    <property type="molecule type" value="Genomic_DNA"/>
</dbReference>
<organism evidence="2 3">
    <name type="scientific">Mesorhizobium shonense</name>
    <dbReference type="NCBI Taxonomy" id="1209948"/>
    <lineage>
        <taxon>Bacteria</taxon>
        <taxon>Pseudomonadati</taxon>
        <taxon>Pseudomonadota</taxon>
        <taxon>Alphaproteobacteria</taxon>
        <taxon>Hyphomicrobiales</taxon>
        <taxon>Phyllobacteriaceae</taxon>
        <taxon>Mesorhizobium</taxon>
    </lineage>
</organism>
<accession>A0ABV2I1K7</accession>
<reference evidence="2 3" key="1">
    <citation type="submission" date="2024-06" db="EMBL/GenBank/DDBJ databases">
        <title>Genomic Encyclopedia of Type Strains, Phase IV (KMG-IV): sequencing the most valuable type-strain genomes for metagenomic binning, comparative biology and taxonomic classification.</title>
        <authorList>
            <person name="Goeker M."/>
        </authorList>
    </citation>
    <scope>NUCLEOTIDE SEQUENCE [LARGE SCALE GENOMIC DNA]</scope>
    <source>
        <strain evidence="2 3">DSM 29846</strain>
    </source>
</reference>
<feature type="compositionally biased region" description="Basic and acidic residues" evidence="1">
    <location>
        <begin position="52"/>
        <end position="72"/>
    </location>
</feature>
<dbReference type="Proteomes" id="UP001549036">
    <property type="component" value="Unassembled WGS sequence"/>
</dbReference>